<evidence type="ECO:0000313" key="1">
    <source>
        <dbReference type="EMBL" id="EIG52888.1"/>
    </source>
</evidence>
<sequence>MATEKPTLSHARIQSQPCALASIHAWTLLKALCGHSRPFFGDSPATLPVEPCAPICRVLAAEEVRHG</sequence>
<proteinExistence type="predicted"/>
<dbReference type="STRING" id="596152.DesU5LDRAFT_1188"/>
<dbReference type="eggNOG" id="ENOG5031894">
    <property type="taxonomic scope" value="Bacteria"/>
</dbReference>
<dbReference type="EMBL" id="JH600068">
    <property type="protein sequence ID" value="EIG52888.1"/>
    <property type="molecule type" value="Genomic_DNA"/>
</dbReference>
<dbReference type="AlphaFoldDB" id="I2PZD2"/>
<protein>
    <submittedName>
        <fullName evidence="1">Uncharacterized protein</fullName>
    </submittedName>
</protein>
<organism evidence="1">
    <name type="scientific">Desulfovibrio sp. U5L</name>
    <dbReference type="NCBI Taxonomy" id="596152"/>
    <lineage>
        <taxon>Bacteria</taxon>
        <taxon>Pseudomonadati</taxon>
        <taxon>Thermodesulfobacteriota</taxon>
        <taxon>Desulfovibrionia</taxon>
        <taxon>Desulfovibrionales</taxon>
        <taxon>Desulfovibrionaceae</taxon>
        <taxon>Desulfovibrio</taxon>
    </lineage>
</organism>
<accession>I2PZD2</accession>
<dbReference type="HOGENOM" id="CLU_2805532_0_0_7"/>
<gene>
    <name evidence="1" type="ORF">DesU5LDRAFT_1188</name>
</gene>
<name>I2PZD2_9BACT</name>
<reference evidence="1" key="1">
    <citation type="submission" date="2011-11" db="EMBL/GenBank/DDBJ databases">
        <title>Improved High-Quality Draft sequence of Desulfovibrio sp. U5L.</title>
        <authorList>
            <consortium name="US DOE Joint Genome Institute"/>
            <person name="Lucas S."/>
            <person name="Han J."/>
            <person name="Lapidus A."/>
            <person name="Cheng J.-F."/>
            <person name="Goodwin L."/>
            <person name="Pitluck S."/>
            <person name="Peters L."/>
            <person name="Ovchinnikova G."/>
            <person name="Held B."/>
            <person name="Detter J.C."/>
            <person name="Han C."/>
            <person name="Tapia R."/>
            <person name="Land M."/>
            <person name="Hauser L."/>
            <person name="Kyrpides N."/>
            <person name="Ivanova N."/>
            <person name="Pagani I."/>
            <person name="Gabster J."/>
            <person name="Walker C."/>
            <person name="Stolyar S."/>
            <person name="Stahl D."/>
            <person name="Arkin A."/>
            <person name="Dehal P."/>
            <person name="Hazen T."/>
            <person name="Woyke T."/>
        </authorList>
    </citation>
    <scope>NUCLEOTIDE SEQUENCE [LARGE SCALE GENOMIC DNA]</scope>
    <source>
        <strain evidence="1">U5L</strain>
    </source>
</reference>